<evidence type="ECO:0000313" key="2">
    <source>
        <dbReference type="EMBL" id="UOB17618.1"/>
    </source>
</evidence>
<dbReference type="RefSeq" id="WP_255843204.1">
    <property type="nucleotide sequence ID" value="NZ_CP094358.1"/>
</dbReference>
<proteinExistence type="predicted"/>
<keyword evidence="1" id="KW-0812">Transmembrane</keyword>
<gene>
    <name evidence="2" type="ORF">MQE35_17995</name>
</gene>
<evidence type="ECO:0000256" key="1">
    <source>
        <dbReference type="SAM" id="Phobius"/>
    </source>
</evidence>
<feature type="transmembrane region" description="Helical" evidence="1">
    <location>
        <begin position="31"/>
        <end position="51"/>
    </location>
</feature>
<protein>
    <submittedName>
        <fullName evidence="2">Uncharacterized protein</fullName>
    </submittedName>
</protein>
<reference evidence="2" key="1">
    <citation type="submission" date="2022-03" db="EMBL/GenBank/DDBJ databases">
        <title>Description of Abyssus ytuae gen. nov., sp. nov., a novel member of the family Flavobacteriaceae isolated from the sediment of Mariana Trench.</title>
        <authorList>
            <person name="Zhang J."/>
            <person name="Xu X."/>
        </authorList>
    </citation>
    <scope>NUCLEOTIDE SEQUENCE</scope>
    <source>
        <strain evidence="2">MT3330</strain>
    </source>
</reference>
<keyword evidence="1" id="KW-0472">Membrane</keyword>
<dbReference type="AlphaFoldDB" id="A0A9E7D1Z2"/>
<name>A0A9E7D1Z2_9FLAO</name>
<dbReference type="KEGG" id="fbm:MQE35_17995"/>
<keyword evidence="3" id="KW-1185">Reference proteome</keyword>
<keyword evidence="1" id="KW-1133">Transmembrane helix</keyword>
<dbReference type="Proteomes" id="UP000831290">
    <property type="component" value="Chromosome"/>
</dbReference>
<dbReference type="EMBL" id="CP094358">
    <property type="protein sequence ID" value="UOB17618.1"/>
    <property type="molecule type" value="Genomic_DNA"/>
</dbReference>
<organism evidence="2 3">
    <name type="scientific">Abyssalbus ytuae</name>
    <dbReference type="NCBI Taxonomy" id="2926907"/>
    <lineage>
        <taxon>Bacteria</taxon>
        <taxon>Pseudomonadati</taxon>
        <taxon>Bacteroidota</taxon>
        <taxon>Flavobacteriia</taxon>
        <taxon>Flavobacteriales</taxon>
        <taxon>Flavobacteriaceae</taxon>
        <taxon>Abyssalbus</taxon>
    </lineage>
</organism>
<evidence type="ECO:0000313" key="3">
    <source>
        <dbReference type="Proteomes" id="UP000831290"/>
    </source>
</evidence>
<accession>A0A9E7D1Z2</accession>
<sequence>MKINSIFLVIFITIYLIIFAIFAQLNVKTGFLFYALFIGQLIFLFTVYRVLKDNYKTSKTFRDWYEDKPIEK</sequence>
<feature type="transmembrane region" description="Helical" evidence="1">
    <location>
        <begin position="7"/>
        <end position="25"/>
    </location>
</feature>